<proteinExistence type="inferred from homology"/>
<dbReference type="InterPro" id="IPR032466">
    <property type="entry name" value="Metal_Hydrolase"/>
</dbReference>
<dbReference type="EMBL" id="MU070072">
    <property type="protein sequence ID" value="KAF5830167.1"/>
    <property type="molecule type" value="Genomic_DNA"/>
</dbReference>
<organism evidence="10 11">
    <name type="scientific">Dunaliella salina</name>
    <name type="common">Green alga</name>
    <name type="synonym">Protococcus salinus</name>
    <dbReference type="NCBI Taxonomy" id="3046"/>
    <lineage>
        <taxon>Eukaryota</taxon>
        <taxon>Viridiplantae</taxon>
        <taxon>Chlorophyta</taxon>
        <taxon>core chlorophytes</taxon>
        <taxon>Chlorophyceae</taxon>
        <taxon>CS clade</taxon>
        <taxon>Chlamydomonadales</taxon>
        <taxon>Dunaliellaceae</taxon>
        <taxon>Dunaliella</taxon>
    </lineage>
</organism>
<dbReference type="InterPro" id="IPR006330">
    <property type="entry name" value="Ado/ade_deaminase"/>
</dbReference>
<dbReference type="Proteomes" id="UP000815325">
    <property type="component" value="Unassembled WGS sequence"/>
</dbReference>
<evidence type="ECO:0000256" key="3">
    <source>
        <dbReference type="ARBA" id="ARBA00022723"/>
    </source>
</evidence>
<keyword evidence="6" id="KW-0546">Nucleotide metabolism</keyword>
<evidence type="ECO:0000256" key="4">
    <source>
        <dbReference type="ARBA" id="ARBA00022801"/>
    </source>
</evidence>
<gene>
    <name evidence="10" type="ORF">DUNSADRAFT_14944</name>
</gene>
<keyword evidence="11" id="KW-1185">Reference proteome</keyword>
<evidence type="ECO:0000259" key="9">
    <source>
        <dbReference type="Pfam" id="PF00962"/>
    </source>
</evidence>
<evidence type="ECO:0000256" key="1">
    <source>
        <dbReference type="ARBA" id="ARBA00001947"/>
    </source>
</evidence>
<accession>A0ABQ7G6D8</accession>
<evidence type="ECO:0000256" key="7">
    <source>
        <dbReference type="ARBA" id="ARBA00048787"/>
    </source>
</evidence>
<evidence type="ECO:0000313" key="10">
    <source>
        <dbReference type="EMBL" id="KAF5830167.1"/>
    </source>
</evidence>
<dbReference type="PANTHER" id="PTHR11409">
    <property type="entry name" value="ADENOSINE DEAMINASE"/>
    <property type="match status" value="1"/>
</dbReference>
<feature type="domain" description="Adenosine deaminase" evidence="9">
    <location>
        <begin position="15"/>
        <end position="129"/>
    </location>
</feature>
<name>A0ABQ7G6D8_DUNSA</name>
<dbReference type="SUPFAM" id="SSF51556">
    <property type="entry name" value="Metallo-dependent hydrolases"/>
    <property type="match status" value="1"/>
</dbReference>
<dbReference type="InterPro" id="IPR001365">
    <property type="entry name" value="A_deaminase_dom"/>
</dbReference>
<keyword evidence="4" id="KW-0378">Hydrolase</keyword>
<dbReference type="PANTHER" id="PTHR11409:SF42">
    <property type="entry name" value="ADENOSINE DEAMINASE-LIKE PROTEIN"/>
    <property type="match status" value="1"/>
</dbReference>
<keyword evidence="3" id="KW-0479">Metal-binding</keyword>
<protein>
    <recommendedName>
        <fullName evidence="9">Adenosine deaminase domain-containing protein</fullName>
    </recommendedName>
</protein>
<reference evidence="10" key="1">
    <citation type="submission" date="2017-08" db="EMBL/GenBank/DDBJ databases">
        <authorList>
            <person name="Polle J.E."/>
            <person name="Barry K."/>
            <person name="Cushman J."/>
            <person name="Schmutz J."/>
            <person name="Tran D."/>
            <person name="Hathwaick L.T."/>
            <person name="Yim W.C."/>
            <person name="Jenkins J."/>
            <person name="Mckie-Krisberg Z.M."/>
            <person name="Prochnik S."/>
            <person name="Lindquist E."/>
            <person name="Dockter R.B."/>
            <person name="Adam C."/>
            <person name="Molina H."/>
            <person name="Bunkerborg J."/>
            <person name="Jin E."/>
            <person name="Buchheim M."/>
            <person name="Magnuson J."/>
        </authorList>
    </citation>
    <scope>NUCLEOTIDE SEQUENCE</scope>
    <source>
        <strain evidence="10">CCAP 19/18</strain>
    </source>
</reference>
<evidence type="ECO:0000256" key="8">
    <source>
        <dbReference type="SAM" id="MobiDB-lite"/>
    </source>
</evidence>
<dbReference type="Pfam" id="PF00962">
    <property type="entry name" value="A_deaminase"/>
    <property type="match status" value="1"/>
</dbReference>
<sequence>MYAEDAALRFCRHLPKLELHAHLNGSIRPETLRSLAEAKGMSHLLAPLNAVAAKGNCCSLEECFMLFGIIHQLTTDFGTISAIASQVVLDFAEDNVVYLELRTSPKSREGMTKELYVKAVLDGIDHALGQLQLQQQKGSNGTVSSTSNGTSGFNGTSR</sequence>
<evidence type="ECO:0000256" key="6">
    <source>
        <dbReference type="ARBA" id="ARBA00023080"/>
    </source>
</evidence>
<dbReference type="Gene3D" id="3.20.20.140">
    <property type="entry name" value="Metal-dependent hydrolases"/>
    <property type="match status" value="1"/>
</dbReference>
<comment type="cofactor">
    <cofactor evidence="1">
        <name>Zn(2+)</name>
        <dbReference type="ChEBI" id="CHEBI:29105"/>
    </cofactor>
</comment>
<evidence type="ECO:0000256" key="2">
    <source>
        <dbReference type="ARBA" id="ARBA00006676"/>
    </source>
</evidence>
<keyword evidence="5" id="KW-0862">Zinc</keyword>
<evidence type="ECO:0000256" key="5">
    <source>
        <dbReference type="ARBA" id="ARBA00022833"/>
    </source>
</evidence>
<comment type="similarity">
    <text evidence="2">Belongs to the metallo-dependent hydrolases superfamily. Adenosine and AMP deaminases family.</text>
</comment>
<evidence type="ECO:0000313" key="11">
    <source>
        <dbReference type="Proteomes" id="UP000815325"/>
    </source>
</evidence>
<comment type="catalytic activity">
    <reaction evidence="7">
        <text>N(6)-methyl-AMP + H2O + H(+) = IMP + methylamine</text>
        <dbReference type="Rhea" id="RHEA:16001"/>
        <dbReference type="ChEBI" id="CHEBI:15377"/>
        <dbReference type="ChEBI" id="CHEBI:15378"/>
        <dbReference type="ChEBI" id="CHEBI:58053"/>
        <dbReference type="ChEBI" id="CHEBI:59338"/>
        <dbReference type="ChEBI" id="CHEBI:144842"/>
    </reaction>
    <physiologicalReaction direction="left-to-right" evidence="7">
        <dbReference type="Rhea" id="RHEA:16002"/>
    </physiologicalReaction>
</comment>
<feature type="region of interest" description="Disordered" evidence="8">
    <location>
        <begin position="135"/>
        <end position="158"/>
    </location>
</feature>
<comment type="caution">
    <text evidence="10">The sequence shown here is derived from an EMBL/GenBank/DDBJ whole genome shotgun (WGS) entry which is preliminary data.</text>
</comment>